<protein>
    <submittedName>
        <fullName evidence="1">Uncharacterized protein</fullName>
    </submittedName>
</protein>
<organism evidence="1 2">
    <name type="scientific">Rhizophagus clarus</name>
    <dbReference type="NCBI Taxonomy" id="94130"/>
    <lineage>
        <taxon>Eukaryota</taxon>
        <taxon>Fungi</taxon>
        <taxon>Fungi incertae sedis</taxon>
        <taxon>Mucoromycota</taxon>
        <taxon>Glomeromycotina</taxon>
        <taxon>Glomeromycetes</taxon>
        <taxon>Glomerales</taxon>
        <taxon>Glomeraceae</taxon>
        <taxon>Rhizophagus</taxon>
    </lineage>
</organism>
<accession>A0A8H3QSU9</accession>
<evidence type="ECO:0000313" key="1">
    <source>
        <dbReference type="EMBL" id="GES90187.1"/>
    </source>
</evidence>
<name>A0A8H3QSU9_9GLOM</name>
<dbReference type="OrthoDB" id="2414800at2759"/>
<gene>
    <name evidence="1" type="ORF">RCL2_001705200</name>
</gene>
<proteinExistence type="predicted"/>
<dbReference type="Proteomes" id="UP000615446">
    <property type="component" value="Unassembled WGS sequence"/>
</dbReference>
<sequence length="338" mass="38392">MSTTSSLFAVTPTPSASVPLIITSTTNLTTDKKRDHLFDIDHVLEIPIEDFNDKSLVKIEAAKNYLPLAITSAIKEYATLELGLGEYARELRHKEVANIKYKVQQEYRVKSYRVPQRSTKGIVFAHPEQLKKLECHRCWNSNIEAKSITKSFPSMAAGIMRKIQKNGVYGLVNIPLLLLQVTSTNSIESFYSKLKKVTSSLYGLIGTVHGIVNIDCKKRSKAKSVSFDFRIKKVSAYGKSNKLLIAEVWQMFHKIFKESGFEVYESQESFIKYVQTEQQKGAENQKIAVGELTERMRDKYWHVEEMGDAERTQSFISMLEASVDLIISHFDDNSNGKT</sequence>
<dbReference type="AlphaFoldDB" id="A0A8H3QSU9"/>
<evidence type="ECO:0000313" key="2">
    <source>
        <dbReference type="Proteomes" id="UP000615446"/>
    </source>
</evidence>
<reference evidence="1" key="1">
    <citation type="submission" date="2019-10" db="EMBL/GenBank/DDBJ databases">
        <title>Conservation and host-specific expression of non-tandemly repeated heterogenous ribosome RNA gene in arbuscular mycorrhizal fungi.</title>
        <authorList>
            <person name="Maeda T."/>
            <person name="Kobayashi Y."/>
            <person name="Nakagawa T."/>
            <person name="Ezawa T."/>
            <person name="Yamaguchi K."/>
            <person name="Bino T."/>
            <person name="Nishimoto Y."/>
            <person name="Shigenobu S."/>
            <person name="Kawaguchi M."/>
        </authorList>
    </citation>
    <scope>NUCLEOTIDE SEQUENCE</scope>
    <source>
        <strain evidence="1">HR1</strain>
    </source>
</reference>
<comment type="caution">
    <text evidence="1">The sequence shown here is derived from an EMBL/GenBank/DDBJ whole genome shotgun (WGS) entry which is preliminary data.</text>
</comment>
<dbReference type="EMBL" id="BLAL01000194">
    <property type="protein sequence ID" value="GES90187.1"/>
    <property type="molecule type" value="Genomic_DNA"/>
</dbReference>